<evidence type="ECO:0000256" key="20">
    <source>
        <dbReference type="ARBA" id="ARBA00049902"/>
    </source>
</evidence>
<evidence type="ECO:0000256" key="7">
    <source>
        <dbReference type="ARBA" id="ARBA00022692"/>
    </source>
</evidence>
<evidence type="ECO:0000256" key="10">
    <source>
        <dbReference type="ARBA" id="ARBA00022989"/>
    </source>
</evidence>
<dbReference type="GO" id="GO:0008360">
    <property type="term" value="P:regulation of cell shape"/>
    <property type="evidence" value="ECO:0007669"/>
    <property type="project" value="UniProtKB-KW"/>
</dbReference>
<dbReference type="EC" id="2.4.99.28" evidence="19"/>
<dbReference type="InterPro" id="IPR013437">
    <property type="entry name" value="FtsW"/>
</dbReference>
<proteinExistence type="inferred from homology"/>
<evidence type="ECO:0000256" key="16">
    <source>
        <dbReference type="ARBA" id="ARBA00038053"/>
    </source>
</evidence>
<dbReference type="GO" id="GO:0008955">
    <property type="term" value="F:peptidoglycan glycosyltransferase activity"/>
    <property type="evidence" value="ECO:0007669"/>
    <property type="project" value="UniProtKB-EC"/>
</dbReference>
<comment type="pathway">
    <text evidence="2">Cell wall biogenesis; peptidoglycan biosynthesis.</text>
</comment>
<evidence type="ECO:0000256" key="3">
    <source>
        <dbReference type="ARBA" id="ARBA00022475"/>
    </source>
</evidence>
<gene>
    <name evidence="22" type="ORF">A2227_04745</name>
</gene>
<keyword evidence="8" id="KW-0133">Cell shape</keyword>
<dbReference type="GO" id="GO:0009252">
    <property type="term" value="P:peptidoglycan biosynthetic process"/>
    <property type="evidence" value="ECO:0007669"/>
    <property type="project" value="UniProtKB-KW"/>
</dbReference>
<evidence type="ECO:0000256" key="11">
    <source>
        <dbReference type="ARBA" id="ARBA00023136"/>
    </source>
</evidence>
<evidence type="ECO:0000256" key="14">
    <source>
        <dbReference type="ARBA" id="ARBA00032370"/>
    </source>
</evidence>
<evidence type="ECO:0000256" key="4">
    <source>
        <dbReference type="ARBA" id="ARBA00022618"/>
    </source>
</evidence>
<dbReference type="STRING" id="1797994.A2227_04745"/>
<dbReference type="InterPro" id="IPR001182">
    <property type="entry name" value="FtsW/RodA"/>
</dbReference>
<evidence type="ECO:0000256" key="15">
    <source>
        <dbReference type="ARBA" id="ARBA00033270"/>
    </source>
</evidence>
<evidence type="ECO:0000256" key="13">
    <source>
        <dbReference type="ARBA" id="ARBA00023316"/>
    </source>
</evidence>
<keyword evidence="4 22" id="KW-0132">Cell division</keyword>
<keyword evidence="3" id="KW-1003">Cell membrane</keyword>
<dbReference type="GO" id="GO:0015648">
    <property type="term" value="F:lipid-linked peptidoglycan transporter activity"/>
    <property type="evidence" value="ECO:0007669"/>
    <property type="project" value="TreeGrafter"/>
</dbReference>
<dbReference type="PANTHER" id="PTHR30474:SF2">
    <property type="entry name" value="PEPTIDOGLYCAN GLYCOSYLTRANSFERASE FTSW-RELATED"/>
    <property type="match status" value="1"/>
</dbReference>
<dbReference type="GO" id="GO:0005886">
    <property type="term" value="C:plasma membrane"/>
    <property type="evidence" value="ECO:0007669"/>
    <property type="project" value="UniProtKB-SubCell"/>
</dbReference>
<keyword evidence="10 21" id="KW-1133">Transmembrane helix</keyword>
<keyword evidence="6" id="KW-0808">Transferase</keyword>
<feature type="transmembrane region" description="Helical" evidence="21">
    <location>
        <begin position="120"/>
        <end position="141"/>
    </location>
</feature>
<sequence length="382" mass="41751">MSKLKRNLKRLLSSGNTGHEPDKNLVAVIFIILIFGLISLSSASSVVAYAKFGDAYHYFKNQLFGLALGLGAFWFFSRVDYHLWRKYAFGFLVSSIVLLLLVFIPGLAADYGTASSWITVFGHSLQPSELVKISFLLYLAAWLETRKEELGDVSRGIGPFLVVLGIITFLMIKQPDIGTLSIIAITSLIVYFVGGGQLKHILLIFLIGAVGFAVMVQLRPYQLQRFQCMLDPGFDKAKTCYQVNQSLIAVGSGGVFGRGLGESRQKFMYLPEIQGDSIFAVIAEETGLIVSSLFIACYLYFFYRGLLVARSAPDDFGRILAIGIVSWIVIQALINIGGIVNLMPMTGVPLPLVSYGGSALLAALAACGILVNISKQTKNRNM</sequence>
<accession>A0A1F5SMF5</accession>
<keyword evidence="12" id="KW-0131">Cell cycle</keyword>
<name>A0A1F5SMF5_9BACT</name>
<feature type="transmembrane region" description="Helical" evidence="21">
    <location>
        <begin position="201"/>
        <end position="218"/>
    </location>
</feature>
<dbReference type="GO" id="GO:0032153">
    <property type="term" value="C:cell division site"/>
    <property type="evidence" value="ECO:0007669"/>
    <property type="project" value="TreeGrafter"/>
</dbReference>
<evidence type="ECO:0000256" key="17">
    <source>
        <dbReference type="ARBA" id="ARBA00041185"/>
    </source>
</evidence>
<evidence type="ECO:0000256" key="6">
    <source>
        <dbReference type="ARBA" id="ARBA00022679"/>
    </source>
</evidence>
<evidence type="ECO:0000256" key="9">
    <source>
        <dbReference type="ARBA" id="ARBA00022984"/>
    </source>
</evidence>
<feature type="transmembrane region" description="Helical" evidence="21">
    <location>
        <begin position="153"/>
        <end position="171"/>
    </location>
</feature>
<keyword evidence="9" id="KW-0573">Peptidoglycan synthesis</keyword>
<evidence type="ECO:0000313" key="22">
    <source>
        <dbReference type="EMBL" id="OGF27895.1"/>
    </source>
</evidence>
<feature type="transmembrane region" description="Helical" evidence="21">
    <location>
        <begin position="177"/>
        <end position="194"/>
    </location>
</feature>
<dbReference type="NCBIfam" id="TIGR02614">
    <property type="entry name" value="ftsW"/>
    <property type="match status" value="1"/>
</dbReference>
<feature type="transmembrane region" description="Helical" evidence="21">
    <location>
        <begin position="288"/>
        <end position="307"/>
    </location>
</feature>
<feature type="transmembrane region" description="Helical" evidence="21">
    <location>
        <begin position="319"/>
        <end position="340"/>
    </location>
</feature>
<evidence type="ECO:0000256" key="18">
    <source>
        <dbReference type="ARBA" id="ARBA00041418"/>
    </source>
</evidence>
<keyword evidence="7 21" id="KW-0812">Transmembrane</keyword>
<feature type="transmembrane region" description="Helical" evidence="21">
    <location>
        <begin position="25"/>
        <end position="50"/>
    </location>
</feature>
<evidence type="ECO:0000256" key="2">
    <source>
        <dbReference type="ARBA" id="ARBA00004752"/>
    </source>
</evidence>
<dbReference type="PANTHER" id="PTHR30474">
    <property type="entry name" value="CELL CYCLE PROTEIN"/>
    <property type="match status" value="1"/>
</dbReference>
<dbReference type="AlphaFoldDB" id="A0A1F5SMF5"/>
<evidence type="ECO:0000313" key="23">
    <source>
        <dbReference type="Proteomes" id="UP000178367"/>
    </source>
</evidence>
<evidence type="ECO:0000256" key="21">
    <source>
        <dbReference type="SAM" id="Phobius"/>
    </source>
</evidence>
<feature type="transmembrane region" description="Helical" evidence="21">
    <location>
        <begin position="56"/>
        <end position="76"/>
    </location>
</feature>
<comment type="subcellular location">
    <subcellularLocation>
        <location evidence="1">Cell membrane</location>
        <topology evidence="1">Multi-pass membrane protein</topology>
    </subcellularLocation>
</comment>
<comment type="caution">
    <text evidence="22">The sequence shown here is derived from an EMBL/GenBank/DDBJ whole genome shotgun (WGS) entry which is preliminary data.</text>
</comment>
<evidence type="ECO:0000256" key="19">
    <source>
        <dbReference type="ARBA" id="ARBA00044770"/>
    </source>
</evidence>
<organism evidence="22 23">
    <name type="scientific">Candidatus Falkowbacteria bacterium RIFOXYA2_FULL_47_19</name>
    <dbReference type="NCBI Taxonomy" id="1797994"/>
    <lineage>
        <taxon>Bacteria</taxon>
        <taxon>Candidatus Falkowiibacteriota</taxon>
    </lineage>
</organism>
<evidence type="ECO:0000256" key="8">
    <source>
        <dbReference type="ARBA" id="ARBA00022960"/>
    </source>
</evidence>
<dbReference type="GO" id="GO:0051301">
    <property type="term" value="P:cell division"/>
    <property type="evidence" value="ECO:0007669"/>
    <property type="project" value="UniProtKB-KW"/>
</dbReference>
<dbReference type="Pfam" id="PF01098">
    <property type="entry name" value="FTSW_RODA_SPOVE"/>
    <property type="match status" value="1"/>
</dbReference>
<comment type="catalytic activity">
    <reaction evidence="20">
        <text>[GlcNAc-(1-&gt;4)-Mur2Ac(oyl-L-Ala-gamma-D-Glu-L-Lys-D-Ala-D-Ala)](n)-di-trans,octa-cis-undecaprenyl diphosphate + beta-D-GlcNAc-(1-&gt;4)-Mur2Ac(oyl-L-Ala-gamma-D-Glu-L-Lys-D-Ala-D-Ala)-di-trans,octa-cis-undecaprenyl diphosphate = [GlcNAc-(1-&gt;4)-Mur2Ac(oyl-L-Ala-gamma-D-Glu-L-Lys-D-Ala-D-Ala)](n+1)-di-trans,octa-cis-undecaprenyl diphosphate + di-trans,octa-cis-undecaprenyl diphosphate + H(+)</text>
        <dbReference type="Rhea" id="RHEA:23708"/>
        <dbReference type="Rhea" id="RHEA-COMP:9602"/>
        <dbReference type="Rhea" id="RHEA-COMP:9603"/>
        <dbReference type="ChEBI" id="CHEBI:15378"/>
        <dbReference type="ChEBI" id="CHEBI:58405"/>
        <dbReference type="ChEBI" id="CHEBI:60033"/>
        <dbReference type="ChEBI" id="CHEBI:78435"/>
        <dbReference type="EC" id="2.4.99.28"/>
    </reaction>
</comment>
<keyword evidence="13" id="KW-0961">Cell wall biogenesis/degradation</keyword>
<comment type="similarity">
    <text evidence="16">Belongs to the SEDS family. FtsW subfamily.</text>
</comment>
<keyword evidence="11 21" id="KW-0472">Membrane</keyword>
<protein>
    <recommendedName>
        <fullName evidence="17">Probable peptidoglycan glycosyltransferase FtsW</fullName>
        <ecNumber evidence="19">2.4.99.28</ecNumber>
    </recommendedName>
    <alternativeName>
        <fullName evidence="18">Cell division protein FtsW</fullName>
    </alternativeName>
    <alternativeName>
        <fullName evidence="15">Cell wall polymerase</fullName>
    </alternativeName>
    <alternativeName>
        <fullName evidence="14">Peptidoglycan polymerase</fullName>
    </alternativeName>
</protein>
<feature type="transmembrane region" description="Helical" evidence="21">
    <location>
        <begin position="88"/>
        <end position="108"/>
    </location>
</feature>
<dbReference type="Proteomes" id="UP000178367">
    <property type="component" value="Unassembled WGS sequence"/>
</dbReference>
<reference evidence="22 23" key="1">
    <citation type="journal article" date="2016" name="Nat. Commun.">
        <title>Thousands of microbial genomes shed light on interconnected biogeochemical processes in an aquifer system.</title>
        <authorList>
            <person name="Anantharaman K."/>
            <person name="Brown C.T."/>
            <person name="Hug L.A."/>
            <person name="Sharon I."/>
            <person name="Castelle C.J."/>
            <person name="Probst A.J."/>
            <person name="Thomas B.C."/>
            <person name="Singh A."/>
            <person name="Wilkins M.J."/>
            <person name="Karaoz U."/>
            <person name="Brodie E.L."/>
            <person name="Williams K.H."/>
            <person name="Hubbard S.S."/>
            <person name="Banfield J.F."/>
        </authorList>
    </citation>
    <scope>NUCLEOTIDE SEQUENCE [LARGE SCALE GENOMIC DNA]</scope>
</reference>
<feature type="transmembrane region" description="Helical" evidence="21">
    <location>
        <begin position="352"/>
        <end position="373"/>
    </location>
</feature>
<evidence type="ECO:0000256" key="5">
    <source>
        <dbReference type="ARBA" id="ARBA00022676"/>
    </source>
</evidence>
<keyword evidence="5" id="KW-0328">Glycosyltransferase</keyword>
<evidence type="ECO:0000256" key="12">
    <source>
        <dbReference type="ARBA" id="ARBA00023306"/>
    </source>
</evidence>
<dbReference type="GO" id="GO:0071555">
    <property type="term" value="P:cell wall organization"/>
    <property type="evidence" value="ECO:0007669"/>
    <property type="project" value="UniProtKB-KW"/>
</dbReference>
<evidence type="ECO:0000256" key="1">
    <source>
        <dbReference type="ARBA" id="ARBA00004651"/>
    </source>
</evidence>
<dbReference type="EMBL" id="MFGB01000005">
    <property type="protein sequence ID" value="OGF27895.1"/>
    <property type="molecule type" value="Genomic_DNA"/>
</dbReference>